<keyword evidence="3" id="KW-0804">Transcription</keyword>
<evidence type="ECO:0000256" key="2">
    <source>
        <dbReference type="ARBA" id="ARBA00023125"/>
    </source>
</evidence>
<evidence type="ECO:0000313" key="5">
    <source>
        <dbReference type="EMBL" id="MFC7017042.1"/>
    </source>
</evidence>
<name>A0ABW2ECH7_9ACTN</name>
<dbReference type="Pfam" id="PF14525">
    <property type="entry name" value="AraC_binding_2"/>
    <property type="match status" value="1"/>
</dbReference>
<evidence type="ECO:0000256" key="1">
    <source>
        <dbReference type="ARBA" id="ARBA00023015"/>
    </source>
</evidence>
<reference evidence="6" key="1">
    <citation type="journal article" date="2019" name="Int. J. Syst. Evol. Microbiol.">
        <title>The Global Catalogue of Microorganisms (GCM) 10K type strain sequencing project: providing services to taxonomists for standard genome sequencing and annotation.</title>
        <authorList>
            <consortium name="The Broad Institute Genomics Platform"/>
            <consortium name="The Broad Institute Genome Sequencing Center for Infectious Disease"/>
            <person name="Wu L."/>
            <person name="Ma J."/>
        </authorList>
    </citation>
    <scope>NUCLEOTIDE SEQUENCE [LARGE SCALE GENOMIC DNA]</scope>
    <source>
        <strain evidence="6">JCM 4855</strain>
    </source>
</reference>
<feature type="domain" description="HTH araC/xylS-type" evidence="4">
    <location>
        <begin position="227"/>
        <end position="326"/>
    </location>
</feature>
<dbReference type="EMBL" id="JBHSYM010000086">
    <property type="protein sequence ID" value="MFC7017042.1"/>
    <property type="molecule type" value="Genomic_DNA"/>
</dbReference>
<comment type="caution">
    <text evidence="5">The sequence shown here is derived from an EMBL/GenBank/DDBJ whole genome shotgun (WGS) entry which is preliminary data.</text>
</comment>
<keyword evidence="6" id="KW-1185">Reference proteome</keyword>
<dbReference type="PANTHER" id="PTHR46796:SF12">
    <property type="entry name" value="HTH-TYPE DNA-BINDING TRANSCRIPTIONAL ACTIVATOR EUTR"/>
    <property type="match status" value="1"/>
</dbReference>
<dbReference type="SMART" id="SM00342">
    <property type="entry name" value="HTH_ARAC"/>
    <property type="match status" value="1"/>
</dbReference>
<dbReference type="InterPro" id="IPR050204">
    <property type="entry name" value="AraC_XylS_family_regulators"/>
</dbReference>
<proteinExistence type="predicted"/>
<evidence type="ECO:0000256" key="3">
    <source>
        <dbReference type="ARBA" id="ARBA00023163"/>
    </source>
</evidence>
<dbReference type="Proteomes" id="UP001596409">
    <property type="component" value="Unassembled WGS sequence"/>
</dbReference>
<protein>
    <submittedName>
        <fullName evidence="5">AraC family transcriptional regulator</fullName>
    </submittedName>
</protein>
<keyword evidence="2" id="KW-0238">DNA-binding</keyword>
<gene>
    <name evidence="5" type="ORF">ACFQMH_36235</name>
</gene>
<dbReference type="InterPro" id="IPR035418">
    <property type="entry name" value="AraC-bd_2"/>
</dbReference>
<dbReference type="InterPro" id="IPR009057">
    <property type="entry name" value="Homeodomain-like_sf"/>
</dbReference>
<dbReference type="PROSITE" id="PS01124">
    <property type="entry name" value="HTH_ARAC_FAMILY_2"/>
    <property type="match status" value="1"/>
</dbReference>
<dbReference type="Gene3D" id="1.10.10.60">
    <property type="entry name" value="Homeodomain-like"/>
    <property type="match status" value="1"/>
</dbReference>
<dbReference type="Pfam" id="PF12833">
    <property type="entry name" value="HTH_18"/>
    <property type="match status" value="1"/>
</dbReference>
<evidence type="ECO:0000259" key="4">
    <source>
        <dbReference type="PROSITE" id="PS01124"/>
    </source>
</evidence>
<dbReference type="PROSITE" id="PS00041">
    <property type="entry name" value="HTH_ARAC_FAMILY_1"/>
    <property type="match status" value="1"/>
</dbReference>
<dbReference type="SUPFAM" id="SSF46689">
    <property type="entry name" value="Homeodomain-like"/>
    <property type="match status" value="2"/>
</dbReference>
<dbReference type="RefSeq" id="WP_189880198.1">
    <property type="nucleotide sequence ID" value="NZ_BMWA01000039.1"/>
</dbReference>
<dbReference type="InterPro" id="IPR018062">
    <property type="entry name" value="HTH_AraC-typ_CS"/>
</dbReference>
<accession>A0ABW2ECH7</accession>
<evidence type="ECO:0000313" key="6">
    <source>
        <dbReference type="Proteomes" id="UP001596409"/>
    </source>
</evidence>
<dbReference type="InterPro" id="IPR018060">
    <property type="entry name" value="HTH_AraC"/>
</dbReference>
<keyword evidence="1" id="KW-0805">Transcription regulation</keyword>
<dbReference type="PANTHER" id="PTHR46796">
    <property type="entry name" value="HTH-TYPE TRANSCRIPTIONAL ACTIVATOR RHAS-RELATED"/>
    <property type="match status" value="1"/>
</dbReference>
<organism evidence="5 6">
    <name type="scientific">Streptomyces viridiviolaceus</name>
    <dbReference type="NCBI Taxonomy" id="68282"/>
    <lineage>
        <taxon>Bacteria</taxon>
        <taxon>Bacillati</taxon>
        <taxon>Actinomycetota</taxon>
        <taxon>Actinomycetes</taxon>
        <taxon>Kitasatosporales</taxon>
        <taxon>Streptomycetaceae</taxon>
        <taxon>Streptomyces</taxon>
    </lineage>
</organism>
<sequence length="328" mass="36047">MSTDRQTAQPGPRLRFRTTDLDIARTQVTKTFAEHDMSVGDRATLDCRLDLTPSGRLTLARLGYGTDVTIFGPPMRSVYHVNLPVSGASTVQQNGTTRTSTAGRSGIAMLPNGPVTMWWSPDGVQYAIKLPKELLEAHAAKLTGRPVDGGIRFALEFDLSSAPGQMLNATVSFLYAELLRPDGLATMPTVRHELESALMTQLLMTIPSQLSETLHGKPAHSRRTRIMQVVEYIDEHPHLELSTADLAAVAGIGERSLQAGFRDLVGMSPRAYVRVVRLDRVHLELSTGTPESVTDVAARWGFFHPGRFAQQYRDRFGVLPSDTVRSAR</sequence>